<keyword evidence="19" id="KW-1185">Reference proteome</keyword>
<dbReference type="GO" id="GO:0030246">
    <property type="term" value="F:carbohydrate binding"/>
    <property type="evidence" value="ECO:0007669"/>
    <property type="project" value="InterPro"/>
</dbReference>
<comment type="caution">
    <text evidence="18">The sequence shown here is derived from an EMBL/GenBank/DDBJ whole genome shotgun (WGS) entry which is preliminary data.</text>
</comment>
<dbReference type="Proteomes" id="UP000323632">
    <property type="component" value="Unassembled WGS sequence"/>
</dbReference>
<comment type="subcellular location">
    <subcellularLocation>
        <location evidence="1 14">Cell outer membrane</location>
        <topology evidence="1 14">Multi-pass membrane protein</topology>
    </subcellularLocation>
</comment>
<keyword evidence="5" id="KW-0410">Iron transport</keyword>
<keyword evidence="3 14" id="KW-0813">Transport</keyword>
<dbReference type="AlphaFoldDB" id="A0A5M6CHL5"/>
<keyword evidence="9" id="KW-0406">Ion transport</keyword>
<dbReference type="EMBL" id="VWSH01000002">
    <property type="protein sequence ID" value="KAA5534698.1"/>
    <property type="molecule type" value="Genomic_DNA"/>
</dbReference>
<evidence type="ECO:0000256" key="4">
    <source>
        <dbReference type="ARBA" id="ARBA00022452"/>
    </source>
</evidence>
<evidence type="ECO:0000256" key="3">
    <source>
        <dbReference type="ARBA" id="ARBA00022448"/>
    </source>
</evidence>
<dbReference type="InterPro" id="IPR012910">
    <property type="entry name" value="Plug_dom"/>
</dbReference>
<evidence type="ECO:0000313" key="19">
    <source>
        <dbReference type="Proteomes" id="UP000323632"/>
    </source>
</evidence>
<gene>
    <name evidence="18" type="ORF">F0919_08780</name>
</gene>
<evidence type="ECO:0000256" key="12">
    <source>
        <dbReference type="ARBA" id="ARBA00023170"/>
    </source>
</evidence>
<dbReference type="Pfam" id="PF07715">
    <property type="entry name" value="Plug"/>
    <property type="match status" value="1"/>
</dbReference>
<keyword evidence="12 18" id="KW-0675">Receptor</keyword>
<comment type="similarity">
    <text evidence="2 14 15">Belongs to the TonB-dependent receptor family.</text>
</comment>
<dbReference type="Pfam" id="PF00593">
    <property type="entry name" value="TonB_dep_Rec_b-barrel"/>
    <property type="match status" value="1"/>
</dbReference>
<dbReference type="NCBIfam" id="TIGR01783">
    <property type="entry name" value="TonB-siderophor"/>
    <property type="match status" value="1"/>
</dbReference>
<feature type="domain" description="TonB-dependent receptor-like beta-barrel" evidence="16">
    <location>
        <begin position="364"/>
        <end position="765"/>
    </location>
</feature>
<evidence type="ECO:0000256" key="9">
    <source>
        <dbReference type="ARBA" id="ARBA00023065"/>
    </source>
</evidence>
<keyword evidence="11 14" id="KW-0472">Membrane</keyword>
<dbReference type="GO" id="GO:0015344">
    <property type="term" value="F:siderophore uptake transmembrane transporter activity"/>
    <property type="evidence" value="ECO:0007669"/>
    <property type="project" value="TreeGrafter"/>
</dbReference>
<reference evidence="18 19" key="1">
    <citation type="submission" date="2019-09" db="EMBL/GenBank/DDBJ databases">
        <title>Genome sequence and assembly of Taibaiella sp.</title>
        <authorList>
            <person name="Chhetri G."/>
        </authorList>
    </citation>
    <scope>NUCLEOTIDE SEQUENCE [LARGE SCALE GENOMIC DNA]</scope>
    <source>
        <strain evidence="18 19">KVB11</strain>
    </source>
</reference>
<dbReference type="InterPro" id="IPR010105">
    <property type="entry name" value="TonB_sidphr_rcpt"/>
</dbReference>
<dbReference type="GO" id="GO:0009279">
    <property type="term" value="C:cell outer membrane"/>
    <property type="evidence" value="ECO:0007669"/>
    <property type="project" value="UniProtKB-SubCell"/>
</dbReference>
<evidence type="ECO:0000256" key="8">
    <source>
        <dbReference type="ARBA" id="ARBA00023004"/>
    </source>
</evidence>
<dbReference type="CDD" id="cd01347">
    <property type="entry name" value="ligand_gated_channel"/>
    <property type="match status" value="1"/>
</dbReference>
<dbReference type="PROSITE" id="PS52016">
    <property type="entry name" value="TONB_DEPENDENT_REC_3"/>
    <property type="match status" value="1"/>
</dbReference>
<keyword evidence="8" id="KW-0408">Iron</keyword>
<protein>
    <submittedName>
        <fullName evidence="18">TonB-dependent siderophore receptor</fullName>
    </submittedName>
</protein>
<dbReference type="PANTHER" id="PTHR32552">
    <property type="entry name" value="FERRICHROME IRON RECEPTOR-RELATED"/>
    <property type="match status" value="1"/>
</dbReference>
<feature type="domain" description="TonB-dependent receptor plug" evidence="17">
    <location>
        <begin position="154"/>
        <end position="252"/>
    </location>
</feature>
<dbReference type="SUPFAM" id="SSF49452">
    <property type="entry name" value="Starch-binding domain-like"/>
    <property type="match status" value="1"/>
</dbReference>
<dbReference type="InterPro" id="IPR013784">
    <property type="entry name" value="Carb-bd-like_fold"/>
</dbReference>
<dbReference type="Gene3D" id="2.40.170.20">
    <property type="entry name" value="TonB-dependent receptor, beta-barrel domain"/>
    <property type="match status" value="1"/>
</dbReference>
<keyword evidence="13 14" id="KW-0998">Cell outer membrane</keyword>
<dbReference type="InterPro" id="IPR000531">
    <property type="entry name" value="Beta-barrel_TonB"/>
</dbReference>
<dbReference type="SUPFAM" id="SSF56935">
    <property type="entry name" value="Porins"/>
    <property type="match status" value="1"/>
</dbReference>
<dbReference type="InterPro" id="IPR036942">
    <property type="entry name" value="Beta-barrel_TonB_sf"/>
</dbReference>
<accession>A0A5M6CHL5</accession>
<dbReference type="Pfam" id="PF13620">
    <property type="entry name" value="CarboxypepD_reg"/>
    <property type="match status" value="1"/>
</dbReference>
<evidence type="ECO:0000313" key="18">
    <source>
        <dbReference type="EMBL" id="KAA5534698.1"/>
    </source>
</evidence>
<evidence type="ECO:0000256" key="15">
    <source>
        <dbReference type="RuleBase" id="RU003357"/>
    </source>
</evidence>
<keyword evidence="6 14" id="KW-0812">Transmembrane</keyword>
<evidence type="ECO:0000256" key="7">
    <source>
        <dbReference type="ARBA" id="ARBA00022729"/>
    </source>
</evidence>
<dbReference type="GO" id="GO:0015891">
    <property type="term" value="P:siderophore transport"/>
    <property type="evidence" value="ECO:0007669"/>
    <property type="project" value="InterPro"/>
</dbReference>
<evidence type="ECO:0000256" key="14">
    <source>
        <dbReference type="PROSITE-ProRule" id="PRU01360"/>
    </source>
</evidence>
<evidence type="ECO:0000256" key="10">
    <source>
        <dbReference type="ARBA" id="ARBA00023077"/>
    </source>
</evidence>
<evidence type="ECO:0000259" key="17">
    <source>
        <dbReference type="Pfam" id="PF07715"/>
    </source>
</evidence>
<dbReference type="InterPro" id="IPR039426">
    <property type="entry name" value="TonB-dep_rcpt-like"/>
</dbReference>
<dbReference type="Gene3D" id="2.60.40.1120">
    <property type="entry name" value="Carboxypeptidase-like, regulatory domain"/>
    <property type="match status" value="1"/>
</dbReference>
<sequence length="801" mass="90987">MMKGFIQNVNMKHIYAQIKTIYQFILTLTLFISGLTPCYSQTGCINGYVMLQDGKPVCNLRITLPENSSSTLTDAKGRFEILNLKSGDYTINISTDEQLIKTETISVTTNNIAETNIVIPGIDSQYLSEIMINGSHTKYVTEKPSGSLRIGSPLIEVPQNITVINARTIRDIGVNTTDDILRTAAGVLPGNNAGQDIYTMIRGSTTQNSILRNGVGSGYYYNMNPDAAMIDRVEFIKGPAGFMISNANPGGIINIITKQPVHEKTLRVEAGYGSWNMLRTSIDLGGEIKKRRAFTYRFNAGVQRQRRHYRYGYFNKYFIAGAFQYDIKQSTNLVFEYNFMEGKSLDDVRYLPSVNGKLFVVPNDILISDPNASGVSSHDHYFKLNLYHKFSKHWSLNTHAGVVFGKWHANGMKLDEIHHNNIVSDDTIYRYTYKDKYDNKLYNAIVFLQGEYNTGRHLQHNILIGLDFGKRFARDSFFVKTDNKHNLYYPDPAYHIPTQALNHFEATIYENIASSHYEALYLQDHLKIYNKVILTLAMRYTICRTPSSSDKSLTQTDKKITPRLGLTYLINSNLSLYALTDEAFVPQIGRNFAGRQFEPLTGNNKEIGLKSFWFERKFCINLTVYRTVRNNALAIDPDYPDFQKATGQSVTKGIELDIIGQISKSISILANYAYTDSRVTKSNNLAEIGLYTFNSPVHNIANLFIKYKFTDKALKGLSFSAGLQYKDKFSSSYSENSYLPGYTLLEAGLSYAYRQWYLNFNVYNLTNRKYINFGSKYNDTDWVYAPGPPLNFRLAIGFRLG</sequence>
<evidence type="ECO:0000256" key="13">
    <source>
        <dbReference type="ARBA" id="ARBA00023237"/>
    </source>
</evidence>
<evidence type="ECO:0000256" key="1">
    <source>
        <dbReference type="ARBA" id="ARBA00004571"/>
    </source>
</evidence>
<evidence type="ECO:0000259" key="16">
    <source>
        <dbReference type="Pfam" id="PF00593"/>
    </source>
</evidence>
<dbReference type="InterPro" id="IPR037066">
    <property type="entry name" value="Plug_dom_sf"/>
</dbReference>
<name>A0A5M6CHL5_9BACT</name>
<keyword evidence="7" id="KW-0732">Signal</keyword>
<evidence type="ECO:0000256" key="6">
    <source>
        <dbReference type="ARBA" id="ARBA00022692"/>
    </source>
</evidence>
<dbReference type="Gene3D" id="2.170.130.10">
    <property type="entry name" value="TonB-dependent receptor, plug domain"/>
    <property type="match status" value="1"/>
</dbReference>
<dbReference type="GO" id="GO:0038023">
    <property type="term" value="F:signaling receptor activity"/>
    <property type="evidence" value="ECO:0007669"/>
    <property type="project" value="InterPro"/>
</dbReference>
<organism evidence="18 19">
    <name type="scientific">Taibaiella lutea</name>
    <dbReference type="NCBI Taxonomy" id="2608001"/>
    <lineage>
        <taxon>Bacteria</taxon>
        <taxon>Pseudomonadati</taxon>
        <taxon>Bacteroidota</taxon>
        <taxon>Chitinophagia</taxon>
        <taxon>Chitinophagales</taxon>
        <taxon>Chitinophagaceae</taxon>
        <taxon>Taibaiella</taxon>
    </lineage>
</organism>
<evidence type="ECO:0000256" key="2">
    <source>
        <dbReference type="ARBA" id="ARBA00009810"/>
    </source>
</evidence>
<proteinExistence type="inferred from homology"/>
<keyword evidence="4 14" id="KW-1134">Transmembrane beta strand</keyword>
<evidence type="ECO:0000256" key="11">
    <source>
        <dbReference type="ARBA" id="ARBA00023136"/>
    </source>
</evidence>
<evidence type="ECO:0000256" key="5">
    <source>
        <dbReference type="ARBA" id="ARBA00022496"/>
    </source>
</evidence>
<keyword evidence="10 15" id="KW-0798">TonB box</keyword>
<dbReference type="PANTHER" id="PTHR32552:SF68">
    <property type="entry name" value="FERRICHROME OUTER MEMBRANE TRANSPORTER_PHAGE RECEPTOR"/>
    <property type="match status" value="1"/>
</dbReference>